<protein>
    <recommendedName>
        <fullName evidence="3">Chlorophyll a-b binding protein, chloroplastic</fullName>
    </recommendedName>
</protein>
<dbReference type="GO" id="GO:0016168">
    <property type="term" value="F:chlorophyll binding"/>
    <property type="evidence" value="ECO:0007669"/>
    <property type="project" value="UniProtKB-KW"/>
</dbReference>
<comment type="caution">
    <text evidence="4">The sequence shown here is derived from an EMBL/GenBank/DDBJ whole genome shotgun (WGS) entry which is preliminary data.</text>
</comment>
<comment type="subcellular location">
    <subcellularLocation>
        <location evidence="3">Plastid</location>
        <location evidence="3">Chloroplast thylakoid membrane</location>
    </subcellularLocation>
</comment>
<dbReference type="Gene3D" id="1.10.3460.10">
    <property type="entry name" value="Chlorophyll a/b binding protein domain"/>
    <property type="match status" value="1"/>
</dbReference>
<dbReference type="AlphaFoldDB" id="A0A7J0F3A3"/>
<evidence type="ECO:0000256" key="3">
    <source>
        <dbReference type="RuleBase" id="RU363080"/>
    </source>
</evidence>
<keyword evidence="3" id="KW-0150">Chloroplast</keyword>
<evidence type="ECO:0000313" key="5">
    <source>
        <dbReference type="Proteomes" id="UP000585474"/>
    </source>
</evidence>
<dbReference type="GO" id="GO:0009765">
    <property type="term" value="P:photosynthesis, light harvesting"/>
    <property type="evidence" value="ECO:0007669"/>
    <property type="project" value="InterPro"/>
</dbReference>
<feature type="binding site" evidence="2">
    <location>
        <position position="54"/>
    </location>
    <ligand>
        <name>chlorophyll a</name>
        <dbReference type="ChEBI" id="CHEBI:58416"/>
        <label>1</label>
    </ligand>
</feature>
<keyword evidence="5" id="KW-1185">Reference proteome</keyword>
<dbReference type="InterPro" id="IPR001344">
    <property type="entry name" value="Chloro_AB-bd_pln"/>
</dbReference>
<keyword evidence="3" id="KW-0602">Photosynthesis</keyword>
<keyword evidence="1 3" id="KW-0604">Photosystem II</keyword>
<reference evidence="4 5" key="1">
    <citation type="submission" date="2019-07" db="EMBL/GenBank/DDBJ databases">
        <title>De Novo Assembly of kiwifruit Actinidia rufa.</title>
        <authorList>
            <person name="Sugita-Konishi S."/>
            <person name="Sato K."/>
            <person name="Mori E."/>
            <person name="Abe Y."/>
            <person name="Kisaki G."/>
            <person name="Hamano K."/>
            <person name="Suezawa K."/>
            <person name="Otani M."/>
            <person name="Fukuda T."/>
            <person name="Manabe T."/>
            <person name="Gomi K."/>
            <person name="Tabuchi M."/>
            <person name="Akimitsu K."/>
            <person name="Kataoka I."/>
        </authorList>
    </citation>
    <scope>NUCLEOTIDE SEQUENCE [LARGE SCALE GENOMIC DNA]</scope>
    <source>
        <strain evidence="5">cv. Fuchu</strain>
    </source>
</reference>
<evidence type="ECO:0000256" key="2">
    <source>
        <dbReference type="PIRSR" id="PIRSR601344-1"/>
    </source>
</evidence>
<gene>
    <name evidence="4" type="ORF">Acr_08g0015640</name>
</gene>
<dbReference type="Proteomes" id="UP000585474">
    <property type="component" value="Unassembled WGS sequence"/>
</dbReference>
<name>A0A7J0F3A3_9ERIC</name>
<dbReference type="PANTHER" id="PTHR21649">
    <property type="entry name" value="CHLOROPHYLL A/B BINDING PROTEIN"/>
    <property type="match status" value="1"/>
</dbReference>
<dbReference type="EMBL" id="BJWL01000008">
    <property type="protein sequence ID" value="GFY93168.1"/>
    <property type="molecule type" value="Genomic_DNA"/>
</dbReference>
<accession>A0A7J0F3A3</accession>
<feature type="binding site" evidence="2">
    <location>
        <position position="37"/>
    </location>
    <ligand>
        <name>chlorophyll a</name>
        <dbReference type="ChEBI" id="CHEBI:58416"/>
        <label>1</label>
    </ligand>
</feature>
<dbReference type="GO" id="GO:0009535">
    <property type="term" value="C:chloroplast thylakoid membrane"/>
    <property type="evidence" value="ECO:0007669"/>
    <property type="project" value="UniProtKB-SubCell"/>
</dbReference>
<sequence>MSSRGMQSLTQKKGSTLVENISIPSDLEKKTTLQLAEIKHACLAMVGFLGFAIQAATTGKGPLNNWATFFS</sequence>
<dbReference type="SUPFAM" id="SSF103511">
    <property type="entry name" value="Chlorophyll a-b binding protein"/>
    <property type="match status" value="1"/>
</dbReference>
<proteinExistence type="inferred from homology"/>
<keyword evidence="3" id="KW-0603">Photosystem I</keyword>
<dbReference type="GO" id="GO:0009522">
    <property type="term" value="C:photosystem I"/>
    <property type="evidence" value="ECO:0007669"/>
    <property type="project" value="UniProtKB-KW"/>
</dbReference>
<comment type="function">
    <text evidence="3">The light-harvesting complex (LHC) functions as a light receptor, it captures and delivers excitation energy to photosystems with which it is closely associated.</text>
</comment>
<comment type="similarity">
    <text evidence="3">Belongs to the light-harvesting chlorophyll a/b-binding (LHC) protein family.</text>
</comment>
<dbReference type="GO" id="GO:0009523">
    <property type="term" value="C:photosystem II"/>
    <property type="evidence" value="ECO:0007669"/>
    <property type="project" value="UniProtKB-KW"/>
</dbReference>
<organism evidence="4 5">
    <name type="scientific">Actinidia rufa</name>
    <dbReference type="NCBI Taxonomy" id="165716"/>
    <lineage>
        <taxon>Eukaryota</taxon>
        <taxon>Viridiplantae</taxon>
        <taxon>Streptophyta</taxon>
        <taxon>Embryophyta</taxon>
        <taxon>Tracheophyta</taxon>
        <taxon>Spermatophyta</taxon>
        <taxon>Magnoliopsida</taxon>
        <taxon>eudicotyledons</taxon>
        <taxon>Gunneridae</taxon>
        <taxon>Pentapetalae</taxon>
        <taxon>asterids</taxon>
        <taxon>Ericales</taxon>
        <taxon>Actinidiaceae</taxon>
        <taxon>Actinidia</taxon>
    </lineage>
</organism>
<keyword evidence="3" id="KW-0934">Plastid</keyword>
<keyword evidence="2 3" id="KW-0148">Chlorophyll</keyword>
<keyword evidence="3" id="KW-0157">Chromophore</keyword>
<keyword evidence="3" id="KW-0793">Thylakoid</keyword>
<evidence type="ECO:0000313" key="4">
    <source>
        <dbReference type="EMBL" id="GFY93168.1"/>
    </source>
</evidence>
<evidence type="ECO:0000256" key="1">
    <source>
        <dbReference type="ARBA" id="ARBA00023276"/>
    </source>
</evidence>